<feature type="transmembrane region" description="Helical" evidence="8">
    <location>
        <begin position="310"/>
        <end position="343"/>
    </location>
</feature>
<dbReference type="EMBL" id="SDPM01000002">
    <property type="protein sequence ID" value="RXZ87215.1"/>
    <property type="molecule type" value="Genomic_DNA"/>
</dbReference>
<keyword evidence="3" id="KW-0813">Transport</keyword>
<feature type="transmembrane region" description="Helical" evidence="8">
    <location>
        <begin position="33"/>
        <end position="51"/>
    </location>
</feature>
<gene>
    <name evidence="9" type="ORF">BJ972_001062</name>
    <name evidence="10" type="ORF">ESP50_04650</name>
</gene>
<evidence type="ECO:0000256" key="5">
    <source>
        <dbReference type="ARBA" id="ARBA00022692"/>
    </source>
</evidence>
<comment type="subcellular location">
    <subcellularLocation>
        <location evidence="1">Cell membrane</location>
        <topology evidence="1">Multi-pass membrane protein</topology>
    </subcellularLocation>
</comment>
<evidence type="ECO:0000313" key="9">
    <source>
        <dbReference type="EMBL" id="NYD66543.1"/>
    </source>
</evidence>
<protein>
    <submittedName>
        <fullName evidence="10">AI-2E family transporter</fullName>
    </submittedName>
    <submittedName>
        <fullName evidence="9">Putative PurR-regulated permease PerM</fullName>
    </submittedName>
</protein>
<reference evidence="9 12" key="2">
    <citation type="submission" date="2020-07" db="EMBL/GenBank/DDBJ databases">
        <title>Sequencing the genomes of 1000 actinobacteria strains.</title>
        <authorList>
            <person name="Klenk H.-P."/>
        </authorList>
    </citation>
    <scope>NUCLEOTIDE SEQUENCE [LARGE SCALE GENOMIC DNA]</scope>
    <source>
        <strain evidence="9 12">DSM 23870</strain>
    </source>
</reference>
<evidence type="ECO:0000256" key="6">
    <source>
        <dbReference type="ARBA" id="ARBA00022989"/>
    </source>
</evidence>
<evidence type="ECO:0000256" key="1">
    <source>
        <dbReference type="ARBA" id="ARBA00004651"/>
    </source>
</evidence>
<evidence type="ECO:0000313" key="10">
    <source>
        <dbReference type="EMBL" id="RXZ87215.1"/>
    </source>
</evidence>
<evidence type="ECO:0000256" key="4">
    <source>
        <dbReference type="ARBA" id="ARBA00022475"/>
    </source>
</evidence>
<feature type="transmembrane region" description="Helical" evidence="8">
    <location>
        <begin position="63"/>
        <end position="88"/>
    </location>
</feature>
<dbReference type="PANTHER" id="PTHR21716">
    <property type="entry name" value="TRANSMEMBRANE PROTEIN"/>
    <property type="match status" value="1"/>
</dbReference>
<dbReference type="PANTHER" id="PTHR21716:SF53">
    <property type="entry name" value="PERMEASE PERM-RELATED"/>
    <property type="match status" value="1"/>
</dbReference>
<dbReference type="Proteomes" id="UP000292686">
    <property type="component" value="Unassembled WGS sequence"/>
</dbReference>
<evidence type="ECO:0000256" key="8">
    <source>
        <dbReference type="SAM" id="Phobius"/>
    </source>
</evidence>
<feature type="transmembrane region" description="Helical" evidence="8">
    <location>
        <begin position="277"/>
        <end position="298"/>
    </location>
</feature>
<dbReference type="EMBL" id="JACCBI010000001">
    <property type="protein sequence ID" value="NYD66543.1"/>
    <property type="molecule type" value="Genomic_DNA"/>
</dbReference>
<keyword evidence="4" id="KW-1003">Cell membrane</keyword>
<feature type="transmembrane region" description="Helical" evidence="8">
    <location>
        <begin position="212"/>
        <end position="234"/>
    </location>
</feature>
<feature type="transmembrane region" description="Helical" evidence="8">
    <location>
        <begin position="240"/>
        <end position="270"/>
    </location>
</feature>
<dbReference type="Proteomes" id="UP000581087">
    <property type="component" value="Unassembled WGS sequence"/>
</dbReference>
<feature type="transmembrane region" description="Helical" evidence="8">
    <location>
        <begin position="147"/>
        <end position="176"/>
    </location>
</feature>
<keyword evidence="11" id="KW-1185">Reference proteome</keyword>
<accession>A0A4Q2M531</accession>
<evidence type="ECO:0000256" key="3">
    <source>
        <dbReference type="ARBA" id="ARBA00022448"/>
    </source>
</evidence>
<evidence type="ECO:0000256" key="2">
    <source>
        <dbReference type="ARBA" id="ARBA00009773"/>
    </source>
</evidence>
<keyword evidence="7 8" id="KW-0472">Membrane</keyword>
<dbReference type="GO" id="GO:0005886">
    <property type="term" value="C:plasma membrane"/>
    <property type="evidence" value="ECO:0007669"/>
    <property type="project" value="UniProtKB-SubCell"/>
</dbReference>
<comment type="similarity">
    <text evidence="2">Belongs to the autoinducer-2 exporter (AI-2E) (TC 2.A.86) family.</text>
</comment>
<comment type="caution">
    <text evidence="10">The sequence shown here is derived from an EMBL/GenBank/DDBJ whole genome shotgun (WGS) entry which is preliminary data.</text>
</comment>
<feature type="transmembrane region" description="Helical" evidence="8">
    <location>
        <begin position="7"/>
        <end position="27"/>
    </location>
</feature>
<dbReference type="RefSeq" id="WP_129172790.1">
    <property type="nucleotide sequence ID" value="NZ_JACCBI010000001.1"/>
</dbReference>
<dbReference type="InterPro" id="IPR002549">
    <property type="entry name" value="AI-2E-like"/>
</dbReference>
<dbReference type="AlphaFoldDB" id="A0A4Q2M531"/>
<reference evidence="10 11" key="1">
    <citation type="submission" date="2019-01" db="EMBL/GenBank/DDBJ databases">
        <title>Agromyces.</title>
        <authorList>
            <person name="Li J."/>
        </authorList>
    </citation>
    <scope>NUCLEOTIDE SEQUENCE [LARGE SCALE GENOMIC DNA]</scope>
    <source>
        <strain evidence="10 11">DSM 23870</strain>
    </source>
</reference>
<evidence type="ECO:0000256" key="7">
    <source>
        <dbReference type="ARBA" id="ARBA00023136"/>
    </source>
</evidence>
<sequence length="354" mass="37113">MKISNAFRAGLVGTLGVGLGILILTSIASLSTILLYIGAALFLALGLDPAISWFERKGLPRWAAILIVLVVVLVLFAGVILAIIPIVADQVGQLIEQVPSIIARVTSQEWIEALQDAFPMLQVDEIIQGVIQAVTDFLQDPAKVTELAGGVLAVAVGIGSGVFGAIVVLILTLYFAASLNTMKRATYQLVPASKRARFADITEQITQSVGRYVVGQVSLAAVNGILSFIFLSIIRAPFPAVLALVAFSLSLIPLVGTLTGSVIIVLVCLIPGLGSPLTALVAAIWYIVYMQVEAYVLSPRIMNRAVQVPGAVVVIAALAGGSLLSVLGALIAIPIAASILLIIKQVVIPRQNEL</sequence>
<organism evidence="10 11">
    <name type="scientific">Agromyces atrinae</name>
    <dbReference type="NCBI Taxonomy" id="592376"/>
    <lineage>
        <taxon>Bacteria</taxon>
        <taxon>Bacillati</taxon>
        <taxon>Actinomycetota</taxon>
        <taxon>Actinomycetes</taxon>
        <taxon>Micrococcales</taxon>
        <taxon>Microbacteriaceae</taxon>
        <taxon>Agromyces</taxon>
    </lineage>
</organism>
<keyword evidence="6 8" id="KW-1133">Transmembrane helix</keyword>
<evidence type="ECO:0000313" key="11">
    <source>
        <dbReference type="Proteomes" id="UP000292686"/>
    </source>
</evidence>
<keyword evidence="5 8" id="KW-0812">Transmembrane</keyword>
<evidence type="ECO:0000313" key="12">
    <source>
        <dbReference type="Proteomes" id="UP000581087"/>
    </source>
</evidence>
<dbReference type="Pfam" id="PF01594">
    <property type="entry name" value="AI-2E_transport"/>
    <property type="match status" value="1"/>
</dbReference>
<name>A0A4Q2M531_9MICO</name>
<dbReference type="OrthoDB" id="4016357at2"/>
<proteinExistence type="inferred from homology"/>